<name>A0A9X1WMD0_9BACL</name>
<dbReference type="RefSeq" id="WP_244717832.1">
    <property type="nucleotide sequence ID" value="NZ_JALIRP010000001.1"/>
</dbReference>
<gene>
    <name evidence="2" type="ORF">MUG84_00845</name>
</gene>
<feature type="transmembrane region" description="Helical" evidence="1">
    <location>
        <begin position="164"/>
        <end position="183"/>
    </location>
</feature>
<sequence>MNRTASIMKMHWRDRWIWIYTPWMILLFSFAVNLIIGFLAGGQENIYTGGILSIFVWIFVCTLIIQGQTFPFALGMNIRRTDYFVGTIVMGLLVSAGSAVILFLLSIMEKMTDSWGVNLYFFNIPFMNHISPLARFGIYFVVMVHVFFLGFIISSIYRRYRKTGMTVFFLALFLISSIVSMALTYYSLWGDLFSWIAHHYMELFIWLAPLSIIYALLSYVLLRRATVS</sequence>
<feature type="transmembrane region" description="Helical" evidence="1">
    <location>
        <begin position="85"/>
        <end position="108"/>
    </location>
</feature>
<dbReference type="Proteomes" id="UP001139347">
    <property type="component" value="Unassembled WGS sequence"/>
</dbReference>
<feature type="transmembrane region" description="Helical" evidence="1">
    <location>
        <begin position="203"/>
        <end position="222"/>
    </location>
</feature>
<keyword evidence="3" id="KW-1185">Reference proteome</keyword>
<feature type="transmembrane region" description="Helical" evidence="1">
    <location>
        <begin position="136"/>
        <end position="157"/>
    </location>
</feature>
<dbReference type="EMBL" id="JALIRP010000001">
    <property type="protein sequence ID" value="MCJ8010288.1"/>
    <property type="molecule type" value="Genomic_DNA"/>
</dbReference>
<feature type="transmembrane region" description="Helical" evidence="1">
    <location>
        <begin position="46"/>
        <end position="65"/>
    </location>
</feature>
<reference evidence="2" key="1">
    <citation type="submission" date="2022-04" db="EMBL/GenBank/DDBJ databases">
        <title>Paenibacillus mangrovi sp. nov., a novel endophytic bacterium isolated from bark of Kandelia candel.</title>
        <authorList>
            <person name="Tuo L."/>
        </authorList>
    </citation>
    <scope>NUCLEOTIDE SEQUENCE</scope>
    <source>
        <strain evidence="2">KQZ6P-2</strain>
    </source>
</reference>
<keyword evidence="1" id="KW-0472">Membrane</keyword>
<accession>A0A9X1WMD0</accession>
<organism evidence="2 3">
    <name type="scientific">Paenibacillus mangrovi</name>
    <dbReference type="NCBI Taxonomy" id="2931978"/>
    <lineage>
        <taxon>Bacteria</taxon>
        <taxon>Bacillati</taxon>
        <taxon>Bacillota</taxon>
        <taxon>Bacilli</taxon>
        <taxon>Bacillales</taxon>
        <taxon>Paenibacillaceae</taxon>
        <taxon>Paenibacillus</taxon>
    </lineage>
</organism>
<protein>
    <submittedName>
        <fullName evidence="2">Uncharacterized protein</fullName>
    </submittedName>
</protein>
<evidence type="ECO:0000313" key="3">
    <source>
        <dbReference type="Proteomes" id="UP001139347"/>
    </source>
</evidence>
<comment type="caution">
    <text evidence="2">The sequence shown here is derived from an EMBL/GenBank/DDBJ whole genome shotgun (WGS) entry which is preliminary data.</text>
</comment>
<keyword evidence="1" id="KW-1133">Transmembrane helix</keyword>
<keyword evidence="1" id="KW-0812">Transmembrane</keyword>
<dbReference type="AlphaFoldDB" id="A0A9X1WMD0"/>
<evidence type="ECO:0000256" key="1">
    <source>
        <dbReference type="SAM" id="Phobius"/>
    </source>
</evidence>
<evidence type="ECO:0000313" key="2">
    <source>
        <dbReference type="EMBL" id="MCJ8010288.1"/>
    </source>
</evidence>
<proteinExistence type="predicted"/>
<feature type="transmembrane region" description="Helical" evidence="1">
    <location>
        <begin position="20"/>
        <end position="40"/>
    </location>
</feature>